<evidence type="ECO:0000259" key="3">
    <source>
        <dbReference type="PROSITE" id="PS51205"/>
    </source>
</evidence>
<dbReference type="SMART" id="SM00167">
    <property type="entry name" value="VPS9"/>
    <property type="match status" value="1"/>
</dbReference>
<evidence type="ECO:0000256" key="2">
    <source>
        <dbReference type="SAM" id="MobiDB-lite"/>
    </source>
</evidence>
<dbReference type="Pfam" id="PF02204">
    <property type="entry name" value="VPS9"/>
    <property type="match status" value="1"/>
</dbReference>
<dbReference type="AlphaFoldDB" id="A0A9Q0RGR9"/>
<feature type="domain" description="VPS9" evidence="3">
    <location>
        <begin position="326"/>
        <end position="465"/>
    </location>
</feature>
<proteinExistence type="predicted"/>
<dbReference type="PANTHER" id="PTHR23101:SF25">
    <property type="entry name" value="GTPASE-ACTIVATING PROTEIN AND VPS9 DOMAIN-CONTAINING PROTEIN 1"/>
    <property type="match status" value="1"/>
</dbReference>
<reference evidence="4" key="1">
    <citation type="submission" date="2022-10" db="EMBL/GenBank/DDBJ databases">
        <title>Novel sulphate-reducing endosymbionts in the free-living metamonad Anaeramoeba.</title>
        <authorList>
            <person name="Jerlstrom-Hultqvist J."/>
            <person name="Cepicka I."/>
            <person name="Gallot-Lavallee L."/>
            <person name="Salas-Leiva D."/>
            <person name="Curtis B.A."/>
            <person name="Zahonova K."/>
            <person name="Pipaliya S."/>
            <person name="Dacks J."/>
            <person name="Roger A.J."/>
        </authorList>
    </citation>
    <scope>NUCLEOTIDE SEQUENCE</scope>
    <source>
        <strain evidence="4">BMAN</strain>
    </source>
</reference>
<protein>
    <submittedName>
        <fullName evidence="4">Rab gdp/gtp exchange factor</fullName>
    </submittedName>
</protein>
<gene>
    <name evidence="4" type="ORF">M0811_03866</name>
</gene>
<dbReference type="GO" id="GO:0016192">
    <property type="term" value="P:vesicle-mediated transport"/>
    <property type="evidence" value="ECO:0007669"/>
    <property type="project" value="InterPro"/>
</dbReference>
<dbReference type="InterPro" id="IPR037191">
    <property type="entry name" value="VPS9_dom_sf"/>
</dbReference>
<feature type="region of interest" description="Disordered" evidence="2">
    <location>
        <begin position="179"/>
        <end position="211"/>
    </location>
</feature>
<dbReference type="EMBL" id="JAPDFW010000011">
    <property type="protein sequence ID" value="KAJ5080381.1"/>
    <property type="molecule type" value="Genomic_DNA"/>
</dbReference>
<dbReference type="GO" id="GO:0005829">
    <property type="term" value="C:cytosol"/>
    <property type="evidence" value="ECO:0007669"/>
    <property type="project" value="TreeGrafter"/>
</dbReference>
<dbReference type="GO" id="GO:0005085">
    <property type="term" value="F:guanyl-nucleotide exchange factor activity"/>
    <property type="evidence" value="ECO:0007669"/>
    <property type="project" value="InterPro"/>
</dbReference>
<dbReference type="SUPFAM" id="SSF109993">
    <property type="entry name" value="VPS9 domain"/>
    <property type="match status" value="1"/>
</dbReference>
<dbReference type="Proteomes" id="UP001149090">
    <property type="component" value="Unassembled WGS sequence"/>
</dbReference>
<dbReference type="Gene3D" id="1.20.1050.80">
    <property type="entry name" value="VPS9 domain"/>
    <property type="match status" value="1"/>
</dbReference>
<comment type="caution">
    <text evidence="4">The sequence shown here is derived from an EMBL/GenBank/DDBJ whole genome shotgun (WGS) entry which is preliminary data.</text>
</comment>
<organism evidence="4 5">
    <name type="scientific">Anaeramoeba ignava</name>
    <name type="common">Anaerobic marine amoeba</name>
    <dbReference type="NCBI Taxonomy" id="1746090"/>
    <lineage>
        <taxon>Eukaryota</taxon>
        <taxon>Metamonada</taxon>
        <taxon>Anaeramoebidae</taxon>
        <taxon>Anaeramoeba</taxon>
    </lineage>
</organism>
<feature type="coiled-coil region" evidence="1">
    <location>
        <begin position="461"/>
        <end position="492"/>
    </location>
</feature>
<keyword evidence="5" id="KW-1185">Reference proteome</keyword>
<dbReference type="InterPro" id="IPR045046">
    <property type="entry name" value="Vps9-like"/>
</dbReference>
<dbReference type="PANTHER" id="PTHR23101">
    <property type="entry name" value="RAB GDP/GTP EXCHANGE FACTOR"/>
    <property type="match status" value="1"/>
</dbReference>
<keyword evidence="1" id="KW-0175">Coiled coil</keyword>
<name>A0A9Q0RGR9_ANAIG</name>
<sequence length="579" mass="68262">MNQINFEVQNNLLINSLRHNKTYNDLVEMIAKQSAILMVPNSKALETMIFTRDFIESHILLVNPLDHTLFVTANGITGRFTKKNQTTYLEILAKPPSKQEKKLFRSVQKKKFNPFFLDKERFQKNPIPEIKNPSVIDKNKIYLSEKLPQCMLAILSHPIEYPGCSWKNTESEKQNNLNFPVEVGDSDSKNKKIRHRKSHGRKREKSTNQKTAIGNAHQMEVFLSQFPESDLSRDVSLSINIFYEKNLTSGQAGKMMNNILGSLAERYLDKRIFATKNNEAEDIWQSEIGEYYELKQQQVEFVYEILEEYFTAHLYDYLYILNHKHVEMNDMLHTRCLVLSFVSEKHLKIFSKISDFSKIIQMSEKIQNMDNHQTPKGKLSCVCECCSLALQILGGIENPPETNDVDQLLAYSILKASPPHLYSNIKFISHYRNPKILSFTEEGASFRMFLSGFHFFQNLKSEDLEIDKQEYFEKLQKKEKEIETQKQKEIEDRKRKKMEKKANEIKRILSQEDPIDPSERHKRRELQENLFPFMNVKSTKQFSIKEMKMLFKEYQKMFFQFTQLRDTFQNKKEIKENLD</sequence>
<dbReference type="GO" id="GO:0031267">
    <property type="term" value="F:small GTPase binding"/>
    <property type="evidence" value="ECO:0007669"/>
    <property type="project" value="TreeGrafter"/>
</dbReference>
<evidence type="ECO:0000313" key="5">
    <source>
        <dbReference type="Proteomes" id="UP001149090"/>
    </source>
</evidence>
<evidence type="ECO:0000256" key="1">
    <source>
        <dbReference type="SAM" id="Coils"/>
    </source>
</evidence>
<accession>A0A9Q0RGR9</accession>
<dbReference type="OrthoDB" id="300289at2759"/>
<evidence type="ECO:0000313" key="4">
    <source>
        <dbReference type="EMBL" id="KAJ5080381.1"/>
    </source>
</evidence>
<feature type="compositionally biased region" description="Basic residues" evidence="2">
    <location>
        <begin position="191"/>
        <end position="204"/>
    </location>
</feature>
<dbReference type="InterPro" id="IPR003123">
    <property type="entry name" value="VPS9"/>
</dbReference>
<dbReference type="GO" id="GO:0030139">
    <property type="term" value="C:endocytic vesicle"/>
    <property type="evidence" value="ECO:0007669"/>
    <property type="project" value="TreeGrafter"/>
</dbReference>
<dbReference type="PROSITE" id="PS51205">
    <property type="entry name" value="VPS9"/>
    <property type="match status" value="1"/>
</dbReference>